<dbReference type="SUPFAM" id="SSF52540">
    <property type="entry name" value="P-loop containing nucleoside triphosphate hydrolases"/>
    <property type="match status" value="2"/>
</dbReference>
<dbReference type="InterPro" id="IPR014001">
    <property type="entry name" value="Helicase_ATP-bd"/>
</dbReference>
<evidence type="ECO:0000256" key="3">
    <source>
        <dbReference type="ARBA" id="ARBA00022490"/>
    </source>
</evidence>
<feature type="coiled-coil region" evidence="15">
    <location>
        <begin position="278"/>
        <end position="305"/>
    </location>
</feature>
<dbReference type="InterPro" id="IPR001650">
    <property type="entry name" value="Helicase_C-like"/>
</dbReference>
<evidence type="ECO:0000256" key="6">
    <source>
        <dbReference type="ARBA" id="ARBA00022769"/>
    </source>
</evidence>
<comment type="subcellular location">
    <subcellularLocation>
        <location evidence="1 13 14">Cytoplasm</location>
    </subcellularLocation>
</comment>
<protein>
    <recommendedName>
        <fullName evidence="12 13">UvrABC system protein B</fullName>
        <shortName evidence="13">Protein UvrB</shortName>
    </recommendedName>
    <alternativeName>
        <fullName evidence="13">Excinuclease ABC subunit B</fullName>
    </alternativeName>
</protein>
<dbReference type="InterPro" id="IPR024759">
    <property type="entry name" value="UvrB_YAD/RRR_dom"/>
</dbReference>
<keyword evidence="4 13" id="KW-0547">Nucleotide-binding</keyword>
<dbReference type="SMART" id="SM00487">
    <property type="entry name" value="DEXDc"/>
    <property type="match status" value="1"/>
</dbReference>
<dbReference type="CDD" id="cd18790">
    <property type="entry name" value="SF2_C_UvrB"/>
    <property type="match status" value="1"/>
</dbReference>
<reference evidence="19 20" key="1">
    <citation type="submission" date="2019-12" db="EMBL/GenBank/DDBJ databases">
        <title>Novel species isolated from a subtropical stream in China.</title>
        <authorList>
            <person name="Lu H."/>
        </authorList>
    </citation>
    <scope>NUCLEOTIDE SEQUENCE [LARGE SCALE GENOMIC DNA]</scope>
    <source>
        <strain evidence="19 20">CY13W</strain>
    </source>
</reference>
<feature type="domain" description="Helicase C-terminal" evidence="18">
    <location>
        <begin position="451"/>
        <end position="604"/>
    </location>
</feature>
<evidence type="ECO:0000256" key="12">
    <source>
        <dbReference type="ARBA" id="ARBA00029504"/>
    </source>
</evidence>
<evidence type="ECO:0000256" key="10">
    <source>
        <dbReference type="ARBA" id="ARBA00023236"/>
    </source>
</evidence>
<dbReference type="InterPro" id="IPR006935">
    <property type="entry name" value="Helicase/UvrB_N"/>
</dbReference>
<evidence type="ECO:0000259" key="16">
    <source>
        <dbReference type="PROSITE" id="PS50151"/>
    </source>
</evidence>
<feature type="domain" description="UVR" evidence="16">
    <location>
        <begin position="648"/>
        <end position="683"/>
    </location>
</feature>
<comment type="function">
    <text evidence="13">The UvrABC repair system catalyzes the recognition and processing of DNA lesions. A damage recognition complex composed of 2 UvrA and 2 UvrB subunits scans DNA for abnormalities. Upon binding of the UvrA(2)B(2) complex to a putative damaged site, the DNA wraps around one UvrB monomer. DNA wrap is dependent on ATP binding by UvrB and probably causes local melting of the DNA helix, facilitating insertion of UvrB beta-hairpin between the DNA strands. Then UvrB probes one DNA strand for the presence of a lesion. If a lesion is found the UvrA subunits dissociate and the UvrB-DNA preincision complex is formed. This complex is subsequently bound by UvrC and the second UvrB is released. If no lesion is found, the DNA wraps around the other UvrB subunit that will check the other stand for damage.</text>
</comment>
<accession>A0ABW9VP15</accession>
<dbReference type="CDD" id="cd17916">
    <property type="entry name" value="DEXHc_UvrB"/>
    <property type="match status" value="1"/>
</dbReference>
<dbReference type="SUPFAM" id="SSF46600">
    <property type="entry name" value="C-terminal UvrC-binding domain of UvrB"/>
    <property type="match status" value="1"/>
</dbReference>
<dbReference type="Gene3D" id="4.10.860.10">
    <property type="entry name" value="UVR domain"/>
    <property type="match status" value="1"/>
</dbReference>
<dbReference type="InterPro" id="IPR041471">
    <property type="entry name" value="UvrB_inter"/>
</dbReference>
<organism evidence="19 20">
    <name type="scientific">Duganella qianjiadongensis</name>
    <dbReference type="NCBI Taxonomy" id="2692176"/>
    <lineage>
        <taxon>Bacteria</taxon>
        <taxon>Pseudomonadati</taxon>
        <taxon>Pseudomonadota</taxon>
        <taxon>Betaproteobacteria</taxon>
        <taxon>Burkholderiales</taxon>
        <taxon>Oxalobacteraceae</taxon>
        <taxon>Telluria group</taxon>
        <taxon>Duganella</taxon>
    </lineage>
</organism>
<sequence>MADLPAENATDNSTKATVVTFPDSPFRLHQPFPPAGDQPTAIDQLCEGIDDGLFYQTLLGVTGSGKTYTMANVIARMGRPAIVFAPNKTLAAQLYSEFREFFPENAVEYFVSYYDYYQPEAYVPQRDLFIEKDSSINEHIEQMRLSCTKSLMERRDVVIVATVSAIYGIGNPTEYHQMILTLRAKDRVAQRDIIARLIQMQYTRNEVDFSRGTFRVRGDTLDIFPAENAELAVRLDLFDDELESIQLFDPLTGRVKQKIPRFTVYPGSHYVTPRSTVLRAIETIKDELRERLDFFRRENKLIEEQRLEQRTRFDLEMMAEIGFTKGIENYSRHLSGALPGEPPPTLVDYLPKDALMFLDESHVLVGQLSAMYNGDRSRKTNLVDYGFRLPSALDNRPLKFEEFEQKMRQTIFVSATPAEYEKTHADQVVEQVVRPTGLVDPQIIVRPALSQVDDLMSEITLRVQRNERVLVTTLTKRMSEQLTEYLGDHGIKVRYLHSDIETVERVELLRDLRIGTFDVLVGINLLREGLDLPEVSLVAILDADKEGFLRSERSLIQTIGRAARNLNGVALLYADRMTDSMERAIGETERRRAKQIAFNEANGIVPRGVHKVIKDMIDGVYSPEQATEELEVAQQTAKYEAMSEKQISKEIKRLEKAMLDHAKNLEFEKAAQVRDQLHVLKQQLFGAPGTDTLD</sequence>
<dbReference type="EMBL" id="WWCM01000013">
    <property type="protein sequence ID" value="MYM41156.1"/>
    <property type="molecule type" value="Genomic_DNA"/>
</dbReference>
<dbReference type="InterPro" id="IPR004807">
    <property type="entry name" value="UvrB"/>
</dbReference>
<evidence type="ECO:0000256" key="7">
    <source>
        <dbReference type="ARBA" id="ARBA00022840"/>
    </source>
</evidence>
<dbReference type="InterPro" id="IPR027417">
    <property type="entry name" value="P-loop_NTPase"/>
</dbReference>
<feature type="domain" description="Helicase ATP-binding" evidence="17">
    <location>
        <begin position="47"/>
        <end position="181"/>
    </location>
</feature>
<evidence type="ECO:0000256" key="5">
    <source>
        <dbReference type="ARBA" id="ARBA00022763"/>
    </source>
</evidence>
<comment type="similarity">
    <text evidence="2 13 14">Belongs to the UvrB family.</text>
</comment>
<dbReference type="PROSITE" id="PS51194">
    <property type="entry name" value="HELICASE_CTER"/>
    <property type="match status" value="1"/>
</dbReference>
<keyword evidence="10 13" id="KW-0742">SOS response</keyword>
<dbReference type="Pfam" id="PF00271">
    <property type="entry name" value="Helicase_C"/>
    <property type="match status" value="1"/>
</dbReference>
<dbReference type="RefSeq" id="WP_161040472.1">
    <property type="nucleotide sequence ID" value="NZ_WWCM01000013.1"/>
</dbReference>
<dbReference type="NCBIfam" id="TIGR00631">
    <property type="entry name" value="uvrb"/>
    <property type="match status" value="1"/>
</dbReference>
<evidence type="ECO:0000256" key="9">
    <source>
        <dbReference type="ARBA" id="ARBA00023204"/>
    </source>
</evidence>
<evidence type="ECO:0000256" key="2">
    <source>
        <dbReference type="ARBA" id="ARBA00008533"/>
    </source>
</evidence>
<evidence type="ECO:0000259" key="17">
    <source>
        <dbReference type="PROSITE" id="PS51192"/>
    </source>
</evidence>
<comment type="domain">
    <text evidence="13">The beta-hairpin motif is involved in DNA binding.</text>
</comment>
<keyword evidence="9 13" id="KW-0234">DNA repair</keyword>
<keyword evidence="5 13" id="KW-0227">DNA damage</keyword>
<evidence type="ECO:0000256" key="11">
    <source>
        <dbReference type="ARBA" id="ARBA00026033"/>
    </source>
</evidence>
<dbReference type="HAMAP" id="MF_00204">
    <property type="entry name" value="UvrB"/>
    <property type="match status" value="1"/>
</dbReference>
<evidence type="ECO:0000256" key="1">
    <source>
        <dbReference type="ARBA" id="ARBA00004496"/>
    </source>
</evidence>
<comment type="subunit">
    <text evidence="11 13 14">Forms a heterotetramer with UvrA during the search for lesions. Interacts with UvrC in an incision complex.</text>
</comment>
<dbReference type="PROSITE" id="PS51192">
    <property type="entry name" value="HELICASE_ATP_BIND_1"/>
    <property type="match status" value="1"/>
</dbReference>
<evidence type="ECO:0000313" key="20">
    <source>
        <dbReference type="Proteomes" id="UP000478090"/>
    </source>
</evidence>
<evidence type="ECO:0000256" key="13">
    <source>
        <dbReference type="HAMAP-Rule" id="MF_00204"/>
    </source>
</evidence>
<dbReference type="Gene3D" id="3.40.50.300">
    <property type="entry name" value="P-loop containing nucleotide triphosphate hydrolases"/>
    <property type="match status" value="3"/>
</dbReference>
<feature type="short sequence motif" description="Beta-hairpin" evidence="13">
    <location>
        <begin position="113"/>
        <end position="136"/>
    </location>
</feature>
<feature type="binding site" evidence="13">
    <location>
        <begin position="60"/>
        <end position="67"/>
    </location>
    <ligand>
        <name>ATP</name>
        <dbReference type="ChEBI" id="CHEBI:30616"/>
    </ligand>
</feature>
<evidence type="ECO:0000259" key="18">
    <source>
        <dbReference type="PROSITE" id="PS51194"/>
    </source>
</evidence>
<dbReference type="Pfam" id="PF17757">
    <property type="entry name" value="UvrB_inter"/>
    <property type="match status" value="1"/>
</dbReference>
<keyword evidence="3 13" id="KW-0963">Cytoplasm</keyword>
<dbReference type="PANTHER" id="PTHR24029">
    <property type="entry name" value="UVRABC SYSTEM PROTEIN B"/>
    <property type="match status" value="1"/>
</dbReference>
<dbReference type="NCBIfam" id="NF003673">
    <property type="entry name" value="PRK05298.1"/>
    <property type="match status" value="1"/>
</dbReference>
<keyword evidence="15" id="KW-0175">Coiled coil</keyword>
<dbReference type="Gene3D" id="6.10.140.240">
    <property type="match status" value="1"/>
</dbReference>
<keyword evidence="20" id="KW-1185">Reference proteome</keyword>
<dbReference type="InterPro" id="IPR036876">
    <property type="entry name" value="UVR_dom_sf"/>
</dbReference>
<keyword evidence="6 13" id="KW-0228">DNA excision</keyword>
<dbReference type="Pfam" id="PF02151">
    <property type="entry name" value="UVR"/>
    <property type="match status" value="1"/>
</dbReference>
<proteinExistence type="inferred from homology"/>
<name>A0ABW9VP15_9BURK</name>
<dbReference type="SMART" id="SM00490">
    <property type="entry name" value="HELICc"/>
    <property type="match status" value="1"/>
</dbReference>
<gene>
    <name evidence="13 19" type="primary">uvrB</name>
    <name evidence="19" type="ORF">GTP27_17690</name>
</gene>
<evidence type="ECO:0000256" key="15">
    <source>
        <dbReference type="SAM" id="Coils"/>
    </source>
</evidence>
<dbReference type="InterPro" id="IPR001943">
    <property type="entry name" value="UVR_dom"/>
</dbReference>
<dbReference type="Pfam" id="PF12344">
    <property type="entry name" value="UvrB"/>
    <property type="match status" value="1"/>
</dbReference>
<evidence type="ECO:0000256" key="14">
    <source>
        <dbReference type="RuleBase" id="RU003587"/>
    </source>
</evidence>
<dbReference type="PANTHER" id="PTHR24029:SF0">
    <property type="entry name" value="UVRABC SYSTEM PROTEIN B"/>
    <property type="match status" value="1"/>
</dbReference>
<keyword evidence="7 13" id="KW-0067">ATP-binding</keyword>
<keyword evidence="8 13" id="KW-0267">Excision nuclease</keyword>
<comment type="caution">
    <text evidence="19">The sequence shown here is derived from an EMBL/GenBank/DDBJ whole genome shotgun (WGS) entry which is preliminary data.</text>
</comment>
<evidence type="ECO:0000256" key="8">
    <source>
        <dbReference type="ARBA" id="ARBA00022881"/>
    </source>
</evidence>
<evidence type="ECO:0000313" key="19">
    <source>
        <dbReference type="EMBL" id="MYM41156.1"/>
    </source>
</evidence>
<dbReference type="Proteomes" id="UP000478090">
    <property type="component" value="Unassembled WGS sequence"/>
</dbReference>
<evidence type="ECO:0000256" key="4">
    <source>
        <dbReference type="ARBA" id="ARBA00022741"/>
    </source>
</evidence>
<dbReference type="PROSITE" id="PS50151">
    <property type="entry name" value="UVR"/>
    <property type="match status" value="1"/>
</dbReference>
<dbReference type="Pfam" id="PF04851">
    <property type="entry name" value="ResIII"/>
    <property type="match status" value="1"/>
</dbReference>